<dbReference type="EMBL" id="LIIK01000013">
    <property type="protein sequence ID" value="KQM09068.1"/>
    <property type="molecule type" value="Genomic_DNA"/>
</dbReference>
<dbReference type="Pfam" id="PF11823">
    <property type="entry name" value="Se_S_carrier"/>
    <property type="match status" value="1"/>
</dbReference>
<dbReference type="PATRIC" id="fig|1702214.3.peg.1355"/>
<evidence type="ECO:0000259" key="1">
    <source>
        <dbReference type="Pfam" id="PF11823"/>
    </source>
</evidence>
<dbReference type="AlphaFoldDB" id="A0A0Q4B8A2"/>
<feature type="domain" description="Putative Se/S carrier protein-like" evidence="1">
    <location>
        <begin position="7"/>
        <end position="68"/>
    </location>
</feature>
<protein>
    <recommendedName>
        <fullName evidence="1">Putative Se/S carrier protein-like domain-containing protein</fullName>
    </recommendedName>
</protein>
<dbReference type="Proteomes" id="UP000054172">
    <property type="component" value="Unassembled WGS sequence"/>
</dbReference>
<accession>A0A0Q4B8A2</accession>
<dbReference type="InterPro" id="IPR021778">
    <property type="entry name" value="Se/S_carrier-like"/>
</dbReference>
<name>A0A0Q4B8A2_9BACT</name>
<keyword evidence="3" id="KW-1185">Reference proteome</keyword>
<sequence length="74" mass="8537">MEQFNTIVLFGQLADLMEAETICLEKGYRYQIEPVPTWLTAGCGMCLALQNVECPGLEVELRKHAMQYRIESRR</sequence>
<reference evidence="2" key="1">
    <citation type="submission" date="2015-08" db="EMBL/GenBank/DDBJ databases">
        <title>Candidatus Bacteriodes Periocalifornicus.</title>
        <authorList>
            <person name="McLean J.S."/>
            <person name="Kelley S."/>
        </authorList>
    </citation>
    <scope>NUCLEOTIDE SEQUENCE [LARGE SCALE GENOMIC DNA]</scope>
    <source>
        <strain evidence="2">12B</strain>
    </source>
</reference>
<evidence type="ECO:0000313" key="3">
    <source>
        <dbReference type="Proteomes" id="UP000054172"/>
    </source>
</evidence>
<proteinExistence type="predicted"/>
<comment type="caution">
    <text evidence="2">The sequence shown here is derived from an EMBL/GenBank/DDBJ whole genome shotgun (WGS) entry which is preliminary data.</text>
</comment>
<organism evidence="2 3">
    <name type="scientific">Candidatus [Bacteroides] periocalifornicus</name>
    <dbReference type="NCBI Taxonomy" id="1702214"/>
    <lineage>
        <taxon>Bacteria</taxon>
        <taxon>Pseudomonadati</taxon>
        <taxon>Bacteroidota</taxon>
    </lineage>
</organism>
<gene>
    <name evidence="2" type="ORF">AL399_03755</name>
</gene>
<dbReference type="STRING" id="1702214.AL399_03755"/>
<evidence type="ECO:0000313" key="2">
    <source>
        <dbReference type="EMBL" id="KQM09068.1"/>
    </source>
</evidence>